<dbReference type="EMBL" id="CAAALY010067856">
    <property type="protein sequence ID" value="VEL24461.1"/>
    <property type="molecule type" value="Genomic_DNA"/>
</dbReference>
<evidence type="ECO:0000313" key="2">
    <source>
        <dbReference type="Proteomes" id="UP000784294"/>
    </source>
</evidence>
<evidence type="ECO:0000313" key="1">
    <source>
        <dbReference type="EMBL" id="VEL24461.1"/>
    </source>
</evidence>
<sequence length="75" mass="8350">MFIEYLCNGTLQRLSLKPDRVDSGFAAPIRVHEKLFLLSISVAHRPKDPNASCTIFHCSSSPQLSIPTDLLPKKV</sequence>
<dbReference type="AlphaFoldDB" id="A0A448WZX7"/>
<name>A0A448WZX7_9PLAT</name>
<organism evidence="1 2">
    <name type="scientific">Protopolystoma xenopodis</name>
    <dbReference type="NCBI Taxonomy" id="117903"/>
    <lineage>
        <taxon>Eukaryota</taxon>
        <taxon>Metazoa</taxon>
        <taxon>Spiralia</taxon>
        <taxon>Lophotrochozoa</taxon>
        <taxon>Platyhelminthes</taxon>
        <taxon>Monogenea</taxon>
        <taxon>Polyopisthocotylea</taxon>
        <taxon>Polystomatidea</taxon>
        <taxon>Polystomatidae</taxon>
        <taxon>Protopolystoma</taxon>
    </lineage>
</organism>
<accession>A0A448WZX7</accession>
<protein>
    <submittedName>
        <fullName evidence="1">Uncharacterized protein</fullName>
    </submittedName>
</protein>
<dbReference type="Proteomes" id="UP000784294">
    <property type="component" value="Unassembled WGS sequence"/>
</dbReference>
<proteinExistence type="predicted"/>
<comment type="caution">
    <text evidence="1">The sequence shown here is derived from an EMBL/GenBank/DDBJ whole genome shotgun (WGS) entry which is preliminary data.</text>
</comment>
<keyword evidence="2" id="KW-1185">Reference proteome</keyword>
<reference evidence="1" key="1">
    <citation type="submission" date="2018-11" db="EMBL/GenBank/DDBJ databases">
        <authorList>
            <consortium name="Pathogen Informatics"/>
        </authorList>
    </citation>
    <scope>NUCLEOTIDE SEQUENCE</scope>
</reference>
<gene>
    <name evidence="1" type="ORF">PXEA_LOCUS17901</name>
</gene>